<evidence type="ECO:0000313" key="2">
    <source>
        <dbReference type="EMBL" id="MPM79471.1"/>
    </source>
</evidence>
<dbReference type="AlphaFoldDB" id="A0A645CRC1"/>
<organism evidence="2">
    <name type="scientific">bioreactor metagenome</name>
    <dbReference type="NCBI Taxonomy" id="1076179"/>
    <lineage>
        <taxon>unclassified sequences</taxon>
        <taxon>metagenomes</taxon>
        <taxon>ecological metagenomes</taxon>
    </lineage>
</organism>
<dbReference type="CDD" id="cd00085">
    <property type="entry name" value="HNHc"/>
    <property type="match status" value="1"/>
</dbReference>
<evidence type="ECO:0000256" key="1">
    <source>
        <dbReference type="SAM" id="MobiDB-lite"/>
    </source>
</evidence>
<feature type="compositionally biased region" description="Basic and acidic residues" evidence="1">
    <location>
        <begin position="28"/>
        <end position="41"/>
    </location>
</feature>
<evidence type="ECO:0008006" key="3">
    <source>
        <dbReference type="Google" id="ProtNLM"/>
    </source>
</evidence>
<proteinExistence type="predicted"/>
<sequence>MPFMTNGKRDYQKEKNWEKTKKPKRLKDRVQRIQARREVEKTTGNLPSSQHVHHKKDISRGGTNAKSNLSVISAKSNLRKEALRKKRAK</sequence>
<feature type="compositionally biased region" description="Basic and acidic residues" evidence="1">
    <location>
        <begin position="7"/>
        <end position="20"/>
    </location>
</feature>
<name>A0A645CRC1_9ZZZZ</name>
<feature type="region of interest" description="Disordered" evidence="1">
    <location>
        <begin position="1"/>
        <end position="69"/>
    </location>
</feature>
<accession>A0A645CRC1</accession>
<reference evidence="2" key="1">
    <citation type="submission" date="2019-08" db="EMBL/GenBank/DDBJ databases">
        <authorList>
            <person name="Kucharzyk K."/>
            <person name="Murdoch R.W."/>
            <person name="Higgins S."/>
            <person name="Loffler F."/>
        </authorList>
    </citation>
    <scope>NUCLEOTIDE SEQUENCE</scope>
</reference>
<protein>
    <recommendedName>
        <fullName evidence="3">HNH nuclease domain-containing protein</fullName>
    </recommendedName>
</protein>
<gene>
    <name evidence="2" type="ORF">SDC9_126505</name>
</gene>
<comment type="caution">
    <text evidence="2">The sequence shown here is derived from an EMBL/GenBank/DDBJ whole genome shotgun (WGS) entry which is preliminary data.</text>
</comment>
<dbReference type="InterPro" id="IPR003615">
    <property type="entry name" value="HNH_nuc"/>
</dbReference>
<dbReference type="EMBL" id="VSSQ01029365">
    <property type="protein sequence ID" value="MPM79471.1"/>
    <property type="molecule type" value="Genomic_DNA"/>
</dbReference>